<protein>
    <submittedName>
        <fullName evidence="1">Uncharacterized protein</fullName>
    </submittedName>
</protein>
<keyword evidence="2" id="KW-1185">Reference proteome</keyword>
<name>A0A5B7FCY6_PORTR</name>
<reference evidence="1 2" key="1">
    <citation type="submission" date="2019-05" db="EMBL/GenBank/DDBJ databases">
        <title>Another draft genome of Portunus trituberculatus and its Hox gene families provides insights of decapod evolution.</title>
        <authorList>
            <person name="Jeong J.-H."/>
            <person name="Song I."/>
            <person name="Kim S."/>
            <person name="Choi T."/>
            <person name="Kim D."/>
            <person name="Ryu S."/>
            <person name="Kim W."/>
        </authorList>
    </citation>
    <scope>NUCLEOTIDE SEQUENCE [LARGE SCALE GENOMIC DNA]</scope>
    <source>
        <tissue evidence="1">Muscle</tissue>
    </source>
</reference>
<gene>
    <name evidence="1" type="ORF">E2C01_037984</name>
</gene>
<evidence type="ECO:0000313" key="1">
    <source>
        <dbReference type="EMBL" id="MPC44312.1"/>
    </source>
</evidence>
<dbReference type="AlphaFoldDB" id="A0A5B7FCY6"/>
<accession>A0A5B7FCY6</accession>
<comment type="caution">
    <text evidence="1">The sequence shown here is derived from an EMBL/GenBank/DDBJ whole genome shotgun (WGS) entry which is preliminary data.</text>
</comment>
<organism evidence="1 2">
    <name type="scientific">Portunus trituberculatus</name>
    <name type="common">Swimming crab</name>
    <name type="synonym">Neptunus trituberculatus</name>
    <dbReference type="NCBI Taxonomy" id="210409"/>
    <lineage>
        <taxon>Eukaryota</taxon>
        <taxon>Metazoa</taxon>
        <taxon>Ecdysozoa</taxon>
        <taxon>Arthropoda</taxon>
        <taxon>Crustacea</taxon>
        <taxon>Multicrustacea</taxon>
        <taxon>Malacostraca</taxon>
        <taxon>Eumalacostraca</taxon>
        <taxon>Eucarida</taxon>
        <taxon>Decapoda</taxon>
        <taxon>Pleocyemata</taxon>
        <taxon>Brachyura</taxon>
        <taxon>Eubrachyura</taxon>
        <taxon>Portunoidea</taxon>
        <taxon>Portunidae</taxon>
        <taxon>Portuninae</taxon>
        <taxon>Portunus</taxon>
    </lineage>
</organism>
<proteinExistence type="predicted"/>
<dbReference type="Proteomes" id="UP000324222">
    <property type="component" value="Unassembled WGS sequence"/>
</dbReference>
<dbReference type="EMBL" id="VSRR010006222">
    <property type="protein sequence ID" value="MPC44312.1"/>
    <property type="molecule type" value="Genomic_DNA"/>
</dbReference>
<evidence type="ECO:0000313" key="2">
    <source>
        <dbReference type="Proteomes" id="UP000324222"/>
    </source>
</evidence>
<sequence length="98" mass="11125">MTRLPPSILVLISAPTLAKPVSKKLSVQYRLRHFCPSQARGWIHTGSDRGCQMVHSKFQAPLRPCLSPPFCDEHRPHTASKLRTARILQLSVFYLHLP</sequence>